<reference evidence="10 11" key="1">
    <citation type="submission" date="2017-05" db="EMBL/GenBank/DDBJ databases">
        <title>Vagococcus spp. assemblies.</title>
        <authorList>
            <person name="Gulvik C.A."/>
        </authorList>
    </citation>
    <scope>NUCLEOTIDE SEQUENCE [LARGE SCALE GENOMIC DNA]</scope>
    <source>
        <strain evidence="10 11">SS1714</strain>
    </source>
</reference>
<evidence type="ECO:0000256" key="8">
    <source>
        <dbReference type="SAM" id="Phobius"/>
    </source>
</evidence>
<evidence type="ECO:0000256" key="5">
    <source>
        <dbReference type="ARBA" id="ARBA00022840"/>
    </source>
</evidence>
<dbReference type="CDD" id="cd03220">
    <property type="entry name" value="ABC_KpsT_Wzt"/>
    <property type="match status" value="1"/>
</dbReference>
<proteinExistence type="inferred from homology"/>
<keyword evidence="5 10" id="KW-0067">ATP-binding</keyword>
<comment type="caution">
    <text evidence="10">The sequence shown here is derived from an EMBL/GenBank/DDBJ whole genome shotgun (WGS) entry which is preliminary data.</text>
</comment>
<feature type="domain" description="ABC transporter" evidence="9">
    <location>
        <begin position="14"/>
        <end position="236"/>
    </location>
</feature>
<keyword evidence="2" id="KW-0813">Transport</keyword>
<dbReference type="EMBL" id="NGKB01000001">
    <property type="protein sequence ID" value="RSU16956.1"/>
    <property type="molecule type" value="Genomic_DNA"/>
</dbReference>
<evidence type="ECO:0000256" key="1">
    <source>
        <dbReference type="ARBA" id="ARBA00005417"/>
    </source>
</evidence>
<dbReference type="InterPro" id="IPR027417">
    <property type="entry name" value="P-loop_NTPase"/>
</dbReference>
<dbReference type="SUPFAM" id="SSF52540">
    <property type="entry name" value="P-loop containing nucleoside triphosphate hydrolases"/>
    <property type="match status" value="1"/>
</dbReference>
<keyword evidence="7 8" id="KW-0472">Membrane</keyword>
<dbReference type="Gene3D" id="3.40.50.300">
    <property type="entry name" value="P-loop containing nucleotide triphosphate hydrolases"/>
    <property type="match status" value="1"/>
</dbReference>
<evidence type="ECO:0000259" key="9">
    <source>
        <dbReference type="PROSITE" id="PS50893"/>
    </source>
</evidence>
<dbReference type="FunFam" id="3.40.50.300:FF:003010">
    <property type="entry name" value="Teichoic acids export ATP-binding protein TagH"/>
    <property type="match status" value="1"/>
</dbReference>
<name>A0A430B9C2_9ENTE</name>
<dbReference type="PROSITE" id="PS00211">
    <property type="entry name" value="ABC_TRANSPORTER_1"/>
    <property type="match status" value="1"/>
</dbReference>
<keyword evidence="11" id="KW-1185">Reference proteome</keyword>
<keyword evidence="8" id="KW-1133">Transmembrane helix</keyword>
<sequence>MITKEYDLYKKKSDKIKALFKFSEKSVPHFWGLKGIDLKVYAGEAVGLIGINGSGKSTLSNILAGIIPQTTGQMMIDGETSIIAIGAGLKPQLTGKENIRLKCLMSGFTNEQIDDMMEDIKAFADLGDFIDQPVKNYSSGMRSRLGFAIAVHNNPDVLIIDEALSVGDDTFYQKCVERILKFKSEGKTIFFVSHSLSQIEKLCDKVAWIHYGELREYGETKEVVEHYNDFIKWFRKQSAADKKKYQEDYKVKQVEFNEEELKKIAMERNHDEAALKGPAIGKMSILTKLLLVAMLLSMMLFGYLHLSGRAFSSILAKADETSQVATSETTLIQASTLGIDDHEKLSS</sequence>
<dbReference type="RefSeq" id="WP_126791313.1">
    <property type="nucleotide sequence ID" value="NZ_CP060720.1"/>
</dbReference>
<keyword evidence="8" id="KW-0812">Transmembrane</keyword>
<dbReference type="InterPro" id="IPR003593">
    <property type="entry name" value="AAA+_ATPase"/>
</dbReference>
<keyword evidence="4" id="KW-0547">Nucleotide-binding</keyword>
<dbReference type="AlphaFoldDB" id="A0A430B9C2"/>
<dbReference type="InterPro" id="IPR015860">
    <property type="entry name" value="ABC_transpr_TagH-like"/>
</dbReference>
<gene>
    <name evidence="10" type="ORF">CBF28_00740</name>
</gene>
<evidence type="ECO:0000313" key="10">
    <source>
        <dbReference type="EMBL" id="RSU16956.1"/>
    </source>
</evidence>
<dbReference type="SMART" id="SM00382">
    <property type="entry name" value="AAA"/>
    <property type="match status" value="1"/>
</dbReference>
<dbReference type="InterPro" id="IPR017871">
    <property type="entry name" value="ABC_transporter-like_CS"/>
</dbReference>
<dbReference type="GO" id="GO:0140359">
    <property type="term" value="F:ABC-type transporter activity"/>
    <property type="evidence" value="ECO:0007669"/>
    <property type="project" value="InterPro"/>
</dbReference>
<dbReference type="InterPro" id="IPR003439">
    <property type="entry name" value="ABC_transporter-like_ATP-bd"/>
</dbReference>
<comment type="similarity">
    <text evidence="1">Belongs to the ABC transporter superfamily.</text>
</comment>
<dbReference type="PANTHER" id="PTHR46743">
    <property type="entry name" value="TEICHOIC ACIDS EXPORT ATP-BINDING PROTEIN TAGH"/>
    <property type="match status" value="1"/>
</dbReference>
<organism evidence="10 11">
    <name type="scientific">Vagococcus carniphilus</name>
    <dbReference type="NCBI Taxonomy" id="218144"/>
    <lineage>
        <taxon>Bacteria</taxon>
        <taxon>Bacillati</taxon>
        <taxon>Bacillota</taxon>
        <taxon>Bacilli</taxon>
        <taxon>Lactobacillales</taxon>
        <taxon>Enterococcaceae</taxon>
        <taxon>Vagococcus</taxon>
    </lineage>
</organism>
<keyword evidence="3" id="KW-1003">Cell membrane</keyword>
<evidence type="ECO:0000313" key="11">
    <source>
        <dbReference type="Proteomes" id="UP000288028"/>
    </source>
</evidence>
<dbReference type="PROSITE" id="PS50893">
    <property type="entry name" value="ABC_TRANSPORTER_2"/>
    <property type="match status" value="1"/>
</dbReference>
<evidence type="ECO:0000256" key="2">
    <source>
        <dbReference type="ARBA" id="ARBA00022448"/>
    </source>
</evidence>
<evidence type="ECO:0000256" key="7">
    <source>
        <dbReference type="ARBA" id="ARBA00023136"/>
    </source>
</evidence>
<feature type="transmembrane region" description="Helical" evidence="8">
    <location>
        <begin position="285"/>
        <end position="306"/>
    </location>
</feature>
<dbReference type="OrthoDB" id="9778870at2"/>
<dbReference type="PANTHER" id="PTHR46743:SF2">
    <property type="entry name" value="TEICHOIC ACIDS EXPORT ATP-BINDING PROTEIN TAGH"/>
    <property type="match status" value="1"/>
</dbReference>
<evidence type="ECO:0000256" key="6">
    <source>
        <dbReference type="ARBA" id="ARBA00022967"/>
    </source>
</evidence>
<accession>A0A430B9C2</accession>
<dbReference type="Proteomes" id="UP000288028">
    <property type="component" value="Unassembled WGS sequence"/>
</dbReference>
<evidence type="ECO:0000256" key="3">
    <source>
        <dbReference type="ARBA" id="ARBA00022475"/>
    </source>
</evidence>
<dbReference type="GeneID" id="95579901"/>
<dbReference type="Pfam" id="PF00005">
    <property type="entry name" value="ABC_tran"/>
    <property type="match status" value="1"/>
</dbReference>
<protein>
    <submittedName>
        <fullName evidence="10">Teichoic acid ABC transporter ATP-binding protein</fullName>
    </submittedName>
</protein>
<dbReference type="InterPro" id="IPR050683">
    <property type="entry name" value="Bact_Polysacc_Export_ATP-bd"/>
</dbReference>
<keyword evidence="6" id="KW-1278">Translocase</keyword>
<dbReference type="GO" id="GO:0016020">
    <property type="term" value="C:membrane"/>
    <property type="evidence" value="ECO:0007669"/>
    <property type="project" value="InterPro"/>
</dbReference>
<evidence type="ECO:0000256" key="4">
    <source>
        <dbReference type="ARBA" id="ARBA00022741"/>
    </source>
</evidence>
<dbReference type="GO" id="GO:0016887">
    <property type="term" value="F:ATP hydrolysis activity"/>
    <property type="evidence" value="ECO:0007669"/>
    <property type="project" value="InterPro"/>
</dbReference>
<dbReference type="GO" id="GO:0005524">
    <property type="term" value="F:ATP binding"/>
    <property type="evidence" value="ECO:0007669"/>
    <property type="project" value="UniProtKB-KW"/>
</dbReference>